<evidence type="ECO:0000313" key="2">
    <source>
        <dbReference type="Proteomes" id="UP001476583"/>
    </source>
</evidence>
<protein>
    <submittedName>
        <fullName evidence="1">Enoyl-CoA hydratase/isomerase family protein</fullName>
    </submittedName>
</protein>
<dbReference type="Proteomes" id="UP001476583">
    <property type="component" value="Chromosome"/>
</dbReference>
<reference evidence="1 2" key="1">
    <citation type="submission" date="2024-03" db="EMBL/GenBank/DDBJ databases">
        <title>Complete genome of BD2.</title>
        <authorList>
            <person name="Cao G."/>
        </authorList>
    </citation>
    <scope>NUCLEOTIDE SEQUENCE [LARGE SCALE GENOMIC DNA]</scope>
    <source>
        <strain evidence="1 2">BD2</strain>
    </source>
</reference>
<accession>A0ABZ2RFV6</accession>
<dbReference type="Gene3D" id="3.90.226.10">
    <property type="entry name" value="2-enoyl-CoA Hydratase, Chain A, domain 1"/>
    <property type="match status" value="1"/>
</dbReference>
<dbReference type="InterPro" id="IPR029045">
    <property type="entry name" value="ClpP/crotonase-like_dom_sf"/>
</dbReference>
<proteinExistence type="predicted"/>
<dbReference type="InterPro" id="IPR001753">
    <property type="entry name" value="Enoyl-CoA_hydra/iso"/>
</dbReference>
<dbReference type="SUPFAM" id="SSF52096">
    <property type="entry name" value="ClpP/crotonase"/>
    <property type="match status" value="1"/>
</dbReference>
<dbReference type="EMBL" id="CP148074">
    <property type="protein sequence ID" value="WXL25877.1"/>
    <property type="molecule type" value="Genomic_DNA"/>
</dbReference>
<dbReference type="PANTHER" id="PTHR11941">
    <property type="entry name" value="ENOYL-COA HYDRATASE-RELATED"/>
    <property type="match status" value="1"/>
</dbReference>
<sequence length="237" mass="26396">MSLEILQAMQAAIVEAPQSGIRGIIISGQNGSFSSGIDLFTLLRAKPDYIEQYWQAVFGLAYSMAQCPIPIISAISGHCMASGALIAVFSDYRIMAEGNWNFGFTEVQAGIVLPECFQLALRRLVGPHQTMRLLMLGELLKPAQALNIGVVDELCPVDELNVTAIERLDTFLTLPETAFLEIRQMNKADLHQQFRSQEDLPIKAFVESFLAPDVQQQLQRLAVDLLTRLQRRRAVTF</sequence>
<evidence type="ECO:0000313" key="1">
    <source>
        <dbReference type="EMBL" id="WXL25877.1"/>
    </source>
</evidence>
<dbReference type="PANTHER" id="PTHR11941:SF45">
    <property type="entry name" value="ENOYL-COA DELTA ISOMERASE 1, MITOCHONDRIAL"/>
    <property type="match status" value="1"/>
</dbReference>
<name>A0ABZ2RFV6_ECTME</name>
<keyword evidence="2" id="KW-1185">Reference proteome</keyword>
<organism evidence="1 2">
    <name type="scientific">Ectopseudomonas mendocina</name>
    <name type="common">Pseudomonas mendocina</name>
    <dbReference type="NCBI Taxonomy" id="300"/>
    <lineage>
        <taxon>Bacteria</taxon>
        <taxon>Pseudomonadati</taxon>
        <taxon>Pseudomonadota</taxon>
        <taxon>Gammaproteobacteria</taxon>
        <taxon>Pseudomonadales</taxon>
        <taxon>Pseudomonadaceae</taxon>
        <taxon>Ectopseudomonas</taxon>
    </lineage>
</organism>
<gene>
    <name evidence="1" type="ORF">WG219_21720</name>
</gene>
<dbReference type="CDD" id="cd06558">
    <property type="entry name" value="crotonase-like"/>
    <property type="match status" value="1"/>
</dbReference>
<dbReference type="Pfam" id="PF00378">
    <property type="entry name" value="ECH_1"/>
    <property type="match status" value="1"/>
</dbReference>